<dbReference type="AlphaFoldDB" id="K0RIK4"/>
<proteinExistence type="predicted"/>
<evidence type="ECO:0000313" key="3">
    <source>
        <dbReference type="Proteomes" id="UP000266841"/>
    </source>
</evidence>
<keyword evidence="3" id="KW-1185">Reference proteome</keyword>
<feature type="compositionally biased region" description="Basic and acidic residues" evidence="1">
    <location>
        <begin position="38"/>
        <end position="72"/>
    </location>
</feature>
<gene>
    <name evidence="2" type="ORF">THAOC_26996</name>
</gene>
<protein>
    <submittedName>
        <fullName evidence="2">Uncharacterized protein</fullName>
    </submittedName>
</protein>
<feature type="non-terminal residue" evidence="2">
    <location>
        <position position="1"/>
    </location>
</feature>
<name>K0RIK4_THAOC</name>
<sequence length="72" mass="7819">PVPRSATSAAAPVSSFDIGRVPARMTNRRGPDAPEPQLVDRRELSNGRRGERAGPPRDPTSPERHHSIAKVE</sequence>
<reference evidence="2 3" key="1">
    <citation type="journal article" date="2012" name="Genome Biol.">
        <title>Genome and low-iron response of an oceanic diatom adapted to chronic iron limitation.</title>
        <authorList>
            <person name="Lommer M."/>
            <person name="Specht M."/>
            <person name="Roy A.S."/>
            <person name="Kraemer L."/>
            <person name="Andreson R."/>
            <person name="Gutowska M.A."/>
            <person name="Wolf J."/>
            <person name="Bergner S.V."/>
            <person name="Schilhabel M.B."/>
            <person name="Klostermeier U.C."/>
            <person name="Beiko R.G."/>
            <person name="Rosenstiel P."/>
            <person name="Hippler M."/>
            <person name="Laroche J."/>
        </authorList>
    </citation>
    <scope>NUCLEOTIDE SEQUENCE [LARGE SCALE GENOMIC DNA]</scope>
    <source>
        <strain evidence="2 3">CCMP1005</strain>
    </source>
</reference>
<organism evidence="2 3">
    <name type="scientific">Thalassiosira oceanica</name>
    <name type="common">Marine diatom</name>
    <dbReference type="NCBI Taxonomy" id="159749"/>
    <lineage>
        <taxon>Eukaryota</taxon>
        <taxon>Sar</taxon>
        <taxon>Stramenopiles</taxon>
        <taxon>Ochrophyta</taxon>
        <taxon>Bacillariophyta</taxon>
        <taxon>Coscinodiscophyceae</taxon>
        <taxon>Thalassiosirophycidae</taxon>
        <taxon>Thalassiosirales</taxon>
        <taxon>Thalassiosiraceae</taxon>
        <taxon>Thalassiosira</taxon>
    </lineage>
</organism>
<comment type="caution">
    <text evidence="2">The sequence shown here is derived from an EMBL/GenBank/DDBJ whole genome shotgun (WGS) entry which is preliminary data.</text>
</comment>
<dbReference type="Proteomes" id="UP000266841">
    <property type="component" value="Unassembled WGS sequence"/>
</dbReference>
<feature type="region of interest" description="Disordered" evidence="1">
    <location>
        <begin position="1"/>
        <end position="72"/>
    </location>
</feature>
<dbReference type="EMBL" id="AGNL01037568">
    <property type="protein sequence ID" value="EJK53548.1"/>
    <property type="molecule type" value="Genomic_DNA"/>
</dbReference>
<accession>K0RIK4</accession>
<evidence type="ECO:0000313" key="2">
    <source>
        <dbReference type="EMBL" id="EJK53548.1"/>
    </source>
</evidence>
<evidence type="ECO:0000256" key="1">
    <source>
        <dbReference type="SAM" id="MobiDB-lite"/>
    </source>
</evidence>